<keyword evidence="1" id="KW-0496">Mitochondrion</keyword>
<gene>
    <name evidence="1" type="ORF">ABT39_MTgene4776</name>
</gene>
<dbReference type="AlphaFoldDB" id="A0A117NH47"/>
<evidence type="ECO:0000313" key="1">
    <source>
        <dbReference type="EMBL" id="KUM47782.1"/>
    </source>
</evidence>
<sequence>MPVSRPLSWSRPTSNLARPDLAYLLTSFYLSGFQAFSR</sequence>
<reference evidence="1" key="1">
    <citation type="journal article" date="2015" name="Genome Biol. Evol.">
        <title>Organellar Genomes of White Spruce (Picea glauca): Assembly and Annotation.</title>
        <authorList>
            <person name="Jackman S.D."/>
            <person name="Warren R.L."/>
            <person name="Gibb E.A."/>
            <person name="Vandervalk B.P."/>
            <person name="Mohamadi H."/>
            <person name="Chu J."/>
            <person name="Raymond A."/>
            <person name="Pleasance S."/>
            <person name="Coope R."/>
            <person name="Wildung M.R."/>
            <person name="Ritland C.E."/>
            <person name="Bousquet J."/>
            <person name="Jones S.J."/>
            <person name="Bohlmann J."/>
            <person name="Birol I."/>
        </authorList>
    </citation>
    <scope>NUCLEOTIDE SEQUENCE [LARGE SCALE GENOMIC DNA]</scope>
    <source>
        <tissue evidence="1">Flushing bud</tissue>
    </source>
</reference>
<comment type="caution">
    <text evidence="1">The sequence shown here is derived from an EMBL/GenBank/DDBJ whole genome shotgun (WGS) entry which is preliminary data.</text>
</comment>
<dbReference type="EMBL" id="LKAM01000006">
    <property type="protein sequence ID" value="KUM47782.1"/>
    <property type="molecule type" value="Genomic_DNA"/>
</dbReference>
<proteinExistence type="predicted"/>
<protein>
    <submittedName>
        <fullName evidence="1">Uncharacterized protein</fullName>
    </submittedName>
</protein>
<organism evidence="1">
    <name type="scientific">Picea glauca</name>
    <name type="common">White spruce</name>
    <name type="synonym">Pinus glauca</name>
    <dbReference type="NCBI Taxonomy" id="3330"/>
    <lineage>
        <taxon>Eukaryota</taxon>
        <taxon>Viridiplantae</taxon>
        <taxon>Streptophyta</taxon>
        <taxon>Embryophyta</taxon>
        <taxon>Tracheophyta</taxon>
        <taxon>Spermatophyta</taxon>
        <taxon>Pinopsida</taxon>
        <taxon>Pinidae</taxon>
        <taxon>Conifers I</taxon>
        <taxon>Pinales</taxon>
        <taxon>Pinaceae</taxon>
        <taxon>Picea</taxon>
    </lineage>
</organism>
<accession>A0A117NH47</accession>
<name>A0A117NH47_PICGL</name>
<geneLocation type="mitochondrion" evidence="1"/>